<dbReference type="Proteomes" id="UP000770161">
    <property type="component" value="Unassembled WGS sequence"/>
</dbReference>
<keyword evidence="3" id="KW-1185">Reference proteome</keyword>
<dbReference type="GeneID" id="99677621"/>
<accession>A0A2H4UFJ0</accession>
<organism evidence="1">
    <name type="scientific">Mammaliicoccus lentus</name>
    <name type="common">Staphylococcus lentus</name>
    <dbReference type="NCBI Taxonomy" id="42858"/>
    <lineage>
        <taxon>Bacteria</taxon>
        <taxon>Bacillati</taxon>
        <taxon>Bacillota</taxon>
        <taxon>Bacilli</taxon>
        <taxon>Bacillales</taxon>
        <taxon>Staphylococcaceae</taxon>
        <taxon>Mammaliicoccus</taxon>
    </lineage>
</organism>
<sequence>MFFIILIVILAVGFIIQYLLGLLQIKNFTKHYTELRENGRVAIGRRPAIFKSGTLVLLQINNRNEIEEARYMQGVTVFSKFKKLKGLEGYKIQKLRDTDLKKYNKLLIKAILDAQHTFNVIQSGGEIEKIPSPMMKAVKKINGMFKKEGSKSTWTS</sequence>
<evidence type="ECO:0000313" key="3">
    <source>
        <dbReference type="Proteomes" id="UP000770161"/>
    </source>
</evidence>
<dbReference type="RefSeq" id="WP_064211194.1">
    <property type="nucleotide sequence ID" value="NZ_CP120155.1"/>
</dbReference>
<dbReference type="AlphaFoldDB" id="A0A2H4UFJ0"/>
<reference evidence="1" key="1">
    <citation type="submission" date="2017-11" db="EMBL/GenBank/DDBJ databases">
        <title>Characterization of MphC-encoding regions from staphylococci of animal origin.</title>
        <authorList>
            <person name="Papagiannitsis C.C."/>
            <person name="Petinaki E."/>
        </authorList>
    </citation>
    <scope>NUCLEOTIDE SEQUENCE</scope>
    <source>
        <strain evidence="1">Sle-087lar</strain>
    </source>
</reference>
<dbReference type="PIRSF" id="PIRSF011474">
    <property type="entry name" value="Glucitol_operon_activator"/>
    <property type="match status" value="1"/>
</dbReference>
<reference evidence="2 3" key="2">
    <citation type="submission" date="2021-06" db="EMBL/GenBank/DDBJ databases">
        <title>Staphylococcus lentus K169 genome sequencing.</title>
        <authorList>
            <person name="Sundareshan S."/>
            <person name="Akhila D.S."/>
            <person name="Prachi D."/>
            <person name="Sivakumar R."/>
            <person name="Rajendhran J."/>
            <person name="Isloor S."/>
            <person name="Hegde N.R."/>
        </authorList>
    </citation>
    <scope>NUCLEOTIDE SEQUENCE [LARGE SCALE GENOMIC DNA]</scope>
    <source>
        <strain evidence="2 3">K169</strain>
    </source>
</reference>
<dbReference type="InterPro" id="IPR009693">
    <property type="entry name" value="Glucitol_operon_activator"/>
</dbReference>
<evidence type="ECO:0000313" key="1">
    <source>
        <dbReference type="EMBL" id="ATZ72027.1"/>
    </source>
</evidence>
<name>A0A2H4UFJ0_MAMLE</name>
<dbReference type="Pfam" id="PF06923">
    <property type="entry name" value="GutM"/>
    <property type="match status" value="1"/>
</dbReference>
<proteinExistence type="predicted"/>
<gene>
    <name evidence="2" type="ORF">KQ656_10260</name>
</gene>
<dbReference type="EMBL" id="MG557990">
    <property type="protein sequence ID" value="ATZ72027.1"/>
    <property type="molecule type" value="Genomic_DNA"/>
</dbReference>
<protein>
    <submittedName>
        <fullName evidence="1 2">Transcriptional regulator</fullName>
    </submittedName>
</protein>
<dbReference type="EMBL" id="JAHLZN010000022">
    <property type="protein sequence ID" value="MBU6114346.1"/>
    <property type="molecule type" value="Genomic_DNA"/>
</dbReference>
<evidence type="ECO:0000313" key="2">
    <source>
        <dbReference type="EMBL" id="MBU6114346.1"/>
    </source>
</evidence>